<dbReference type="PANTHER" id="PTHR43037">
    <property type="entry name" value="UNNAMED PRODUCT-RELATED"/>
    <property type="match status" value="1"/>
</dbReference>
<protein>
    <submittedName>
        <fullName evidence="4">Uncharacterized protein</fullName>
    </submittedName>
</protein>
<feature type="chain" id="PRO_5045737652" evidence="3">
    <location>
        <begin position="24"/>
        <end position="486"/>
    </location>
</feature>
<evidence type="ECO:0000313" key="4">
    <source>
        <dbReference type="EMBL" id="QUV93564.1"/>
    </source>
</evidence>
<dbReference type="InterPro" id="IPR029058">
    <property type="entry name" value="AB_hydrolase_fold"/>
</dbReference>
<dbReference type="SUPFAM" id="SSF53474">
    <property type="entry name" value="alpha/beta-Hydrolases"/>
    <property type="match status" value="1"/>
</dbReference>
<keyword evidence="5" id="KW-1185">Reference proteome</keyword>
<keyword evidence="2" id="KW-0378">Hydrolase</keyword>
<organism evidence="4 5">
    <name type="scientific">Chloracidobacterium sp. N</name>
    <dbReference type="NCBI Taxonomy" id="2821540"/>
    <lineage>
        <taxon>Bacteria</taxon>
        <taxon>Pseudomonadati</taxon>
        <taxon>Acidobacteriota</taxon>
        <taxon>Terriglobia</taxon>
        <taxon>Terriglobales</taxon>
        <taxon>Acidobacteriaceae</taxon>
        <taxon>Chloracidobacterium</taxon>
        <taxon>Chloracidobacterium aggregatum</taxon>
    </lineage>
</organism>
<dbReference type="Proteomes" id="UP000677668">
    <property type="component" value="Chromosome 1"/>
</dbReference>
<name>A0ABX8AXZ8_9BACT</name>
<sequence>MMKQPMRVMLGMVSLALAGVVLAAPSVQGPSGPIRFAEGRYELGRRTRALERAWMQCRDPERRAAAIPRVQTAVLGFFSGNTGAVAQALDETAAALGNQPMEAADRWAGALSVTPARALLDLRETACDVVINTLYEVTAPRPELVLQLRVGRQTTNVRLAARTALPHRVRVTCEPARQEADTALDIVVGTPDAPARRSWRVGLSRARDLDRRLAALQAAAAELTKTPPPDALDVDLATLSSRLAMLKSMRESAPAETDVPGVRLLQDTEAMVQQLRAKPAASTLAGRQGELFLSVPTAKGPLPVRALAAPEAPVVVVAFHGAGGSENMFFDSYGDGEIVRLCRARGWGLICPRVTSPLDDYGPVIERLPALVAPRATRLFIVGHSLGAATTLAVAARYADRLAGIAPISGRAPGSLSALKAVPAFVSAGTKDFSRSGSEQLAERLRAQGTPTTFKLYEAEHLLVVPDALPDIFAWMDALVRGQRQS</sequence>
<feature type="signal peptide" evidence="3">
    <location>
        <begin position="1"/>
        <end position="23"/>
    </location>
</feature>
<dbReference type="PANTHER" id="PTHR43037:SF5">
    <property type="entry name" value="FERULOYL ESTERASE"/>
    <property type="match status" value="1"/>
</dbReference>
<reference evidence="4 5" key="1">
    <citation type="submission" date="2021-03" db="EMBL/GenBank/DDBJ databases">
        <title>Genomic and phenotypic characterization of Chloracidobacterium isolates provides evidence for multiple species.</title>
        <authorList>
            <person name="Saini M.K."/>
            <person name="Costas A.M.G."/>
            <person name="Tank M."/>
            <person name="Bryant D.A."/>
        </authorList>
    </citation>
    <scope>NUCLEOTIDE SEQUENCE [LARGE SCALE GENOMIC DNA]</scope>
    <source>
        <strain evidence="4 5">N</strain>
    </source>
</reference>
<evidence type="ECO:0000256" key="3">
    <source>
        <dbReference type="SAM" id="SignalP"/>
    </source>
</evidence>
<dbReference type="EMBL" id="CP072642">
    <property type="protein sequence ID" value="QUV93564.1"/>
    <property type="molecule type" value="Genomic_DNA"/>
</dbReference>
<gene>
    <name evidence="4" type="ORF">J8C05_09320</name>
</gene>
<evidence type="ECO:0000313" key="5">
    <source>
        <dbReference type="Proteomes" id="UP000677668"/>
    </source>
</evidence>
<dbReference type="Gene3D" id="3.40.50.1820">
    <property type="entry name" value="alpha/beta hydrolase"/>
    <property type="match status" value="1"/>
</dbReference>
<keyword evidence="1 3" id="KW-0732">Signal</keyword>
<evidence type="ECO:0000256" key="1">
    <source>
        <dbReference type="ARBA" id="ARBA00022729"/>
    </source>
</evidence>
<dbReference type="InterPro" id="IPR050955">
    <property type="entry name" value="Plant_Biomass_Hydrol_Est"/>
</dbReference>
<accession>A0ABX8AXZ8</accession>
<dbReference type="RefSeq" id="WP_211421934.1">
    <property type="nucleotide sequence ID" value="NZ_CP072642.1"/>
</dbReference>
<proteinExistence type="predicted"/>
<evidence type="ECO:0000256" key="2">
    <source>
        <dbReference type="ARBA" id="ARBA00022801"/>
    </source>
</evidence>